<protein>
    <submittedName>
        <fullName evidence="1">Uncharacterized protein</fullName>
    </submittedName>
</protein>
<dbReference type="Proteomes" id="UP000249522">
    <property type="component" value="Unassembled WGS sequence"/>
</dbReference>
<evidence type="ECO:0000313" key="1">
    <source>
        <dbReference type="EMBL" id="PZD97216.1"/>
    </source>
</evidence>
<keyword evidence="2" id="KW-1185">Reference proteome</keyword>
<proteinExistence type="predicted"/>
<reference evidence="1 2" key="1">
    <citation type="submission" date="2018-06" db="EMBL/GenBank/DDBJ databases">
        <title>Paenibacillus imtechensis sp. nov.</title>
        <authorList>
            <person name="Pinnaka A.K."/>
            <person name="Singh H."/>
            <person name="Kaur M."/>
        </authorList>
    </citation>
    <scope>NUCLEOTIDE SEQUENCE [LARGE SCALE GENOMIC DNA]</scope>
    <source>
        <strain evidence="1 2">SMB1</strain>
    </source>
</reference>
<comment type="caution">
    <text evidence="1">The sequence shown here is derived from an EMBL/GenBank/DDBJ whole genome shotgun (WGS) entry which is preliminary data.</text>
</comment>
<sequence length="177" mass="19378">MFRIPVEQYLDAQSMVTLMKIDENGQALPIARLSDDGNLYNGDELHGDGVYSTLLAVGTTETGEQRYRAELKHADETSVSSDIVVRVVKRSSPLERTAYIELINKIQKQESELSAKEMVGWLTKQPEIDSAGESATGGSVWYTTKQGTRGALLLGEAGSKGATVQKWRRPSPNSCSL</sequence>
<name>A0A2W1LDQ5_9BACL</name>
<gene>
    <name evidence="1" type="ORF">DNH61_03850</name>
</gene>
<dbReference type="RefSeq" id="WP_111145358.1">
    <property type="nucleotide sequence ID" value="NZ_QKRB01000030.1"/>
</dbReference>
<dbReference type="EMBL" id="QKRB01000030">
    <property type="protein sequence ID" value="PZD97216.1"/>
    <property type="molecule type" value="Genomic_DNA"/>
</dbReference>
<organism evidence="1 2">
    <name type="scientific">Paenibacillus sambharensis</name>
    <dbReference type="NCBI Taxonomy" id="1803190"/>
    <lineage>
        <taxon>Bacteria</taxon>
        <taxon>Bacillati</taxon>
        <taxon>Bacillota</taxon>
        <taxon>Bacilli</taxon>
        <taxon>Bacillales</taxon>
        <taxon>Paenibacillaceae</taxon>
        <taxon>Paenibacillus</taxon>
    </lineage>
</organism>
<dbReference type="AlphaFoldDB" id="A0A2W1LDQ5"/>
<evidence type="ECO:0000313" key="2">
    <source>
        <dbReference type="Proteomes" id="UP000249522"/>
    </source>
</evidence>
<accession>A0A2W1LDQ5</accession>